<evidence type="ECO:0000313" key="3">
    <source>
        <dbReference type="Proteomes" id="UP001283341"/>
    </source>
</evidence>
<dbReference type="EMBL" id="JAUEDM010000007">
    <property type="protein sequence ID" value="KAK3314307.1"/>
    <property type="molecule type" value="Genomic_DNA"/>
</dbReference>
<proteinExistence type="predicted"/>
<comment type="caution">
    <text evidence="2">The sequence shown here is derived from an EMBL/GenBank/DDBJ whole genome shotgun (WGS) entry which is preliminary data.</text>
</comment>
<accession>A0AAE0HXE6</accession>
<organism evidence="2 3">
    <name type="scientific">Apodospora peruviana</name>
    <dbReference type="NCBI Taxonomy" id="516989"/>
    <lineage>
        <taxon>Eukaryota</taxon>
        <taxon>Fungi</taxon>
        <taxon>Dikarya</taxon>
        <taxon>Ascomycota</taxon>
        <taxon>Pezizomycotina</taxon>
        <taxon>Sordariomycetes</taxon>
        <taxon>Sordariomycetidae</taxon>
        <taxon>Sordariales</taxon>
        <taxon>Lasiosphaeriaceae</taxon>
        <taxon>Apodospora</taxon>
    </lineage>
</organism>
<dbReference type="AlphaFoldDB" id="A0AAE0HXE6"/>
<name>A0AAE0HXE6_9PEZI</name>
<reference evidence="2" key="1">
    <citation type="journal article" date="2023" name="Mol. Phylogenet. Evol.">
        <title>Genome-scale phylogeny and comparative genomics of the fungal order Sordariales.</title>
        <authorList>
            <person name="Hensen N."/>
            <person name="Bonometti L."/>
            <person name="Westerberg I."/>
            <person name="Brannstrom I.O."/>
            <person name="Guillou S."/>
            <person name="Cros-Aarteil S."/>
            <person name="Calhoun S."/>
            <person name="Haridas S."/>
            <person name="Kuo A."/>
            <person name="Mondo S."/>
            <person name="Pangilinan J."/>
            <person name="Riley R."/>
            <person name="LaButti K."/>
            <person name="Andreopoulos B."/>
            <person name="Lipzen A."/>
            <person name="Chen C."/>
            <person name="Yan M."/>
            <person name="Daum C."/>
            <person name="Ng V."/>
            <person name="Clum A."/>
            <person name="Steindorff A."/>
            <person name="Ohm R.A."/>
            <person name="Martin F."/>
            <person name="Silar P."/>
            <person name="Natvig D.O."/>
            <person name="Lalanne C."/>
            <person name="Gautier V."/>
            <person name="Ament-Velasquez S.L."/>
            <person name="Kruys A."/>
            <person name="Hutchinson M.I."/>
            <person name="Powell A.J."/>
            <person name="Barry K."/>
            <person name="Miller A.N."/>
            <person name="Grigoriev I.V."/>
            <person name="Debuchy R."/>
            <person name="Gladieux P."/>
            <person name="Hiltunen Thoren M."/>
            <person name="Johannesson H."/>
        </authorList>
    </citation>
    <scope>NUCLEOTIDE SEQUENCE</scope>
    <source>
        <strain evidence="2">CBS 118394</strain>
    </source>
</reference>
<feature type="signal peptide" evidence="1">
    <location>
        <begin position="1"/>
        <end position="24"/>
    </location>
</feature>
<keyword evidence="1" id="KW-0732">Signal</keyword>
<dbReference type="Proteomes" id="UP001283341">
    <property type="component" value="Unassembled WGS sequence"/>
</dbReference>
<keyword evidence="3" id="KW-1185">Reference proteome</keyword>
<evidence type="ECO:0000256" key="1">
    <source>
        <dbReference type="SAM" id="SignalP"/>
    </source>
</evidence>
<reference evidence="2" key="2">
    <citation type="submission" date="2023-06" db="EMBL/GenBank/DDBJ databases">
        <authorList>
            <consortium name="Lawrence Berkeley National Laboratory"/>
            <person name="Haridas S."/>
            <person name="Hensen N."/>
            <person name="Bonometti L."/>
            <person name="Westerberg I."/>
            <person name="Brannstrom I.O."/>
            <person name="Guillou S."/>
            <person name="Cros-Aarteil S."/>
            <person name="Calhoun S."/>
            <person name="Kuo A."/>
            <person name="Mondo S."/>
            <person name="Pangilinan J."/>
            <person name="Riley R."/>
            <person name="Labutti K."/>
            <person name="Andreopoulos B."/>
            <person name="Lipzen A."/>
            <person name="Chen C."/>
            <person name="Yanf M."/>
            <person name="Daum C."/>
            <person name="Ng V."/>
            <person name="Clum A."/>
            <person name="Steindorff A."/>
            <person name="Ohm R."/>
            <person name="Martin F."/>
            <person name="Silar P."/>
            <person name="Natvig D."/>
            <person name="Lalanne C."/>
            <person name="Gautier V."/>
            <person name="Ament-Velasquez S.L."/>
            <person name="Kruys A."/>
            <person name="Hutchinson M.I."/>
            <person name="Powell A.J."/>
            <person name="Barry K."/>
            <person name="Miller A.N."/>
            <person name="Grigoriev I.V."/>
            <person name="Debuchy R."/>
            <person name="Gladieux P."/>
            <person name="Thoren M.H."/>
            <person name="Johannesson H."/>
        </authorList>
    </citation>
    <scope>NUCLEOTIDE SEQUENCE</scope>
    <source>
        <strain evidence="2">CBS 118394</strain>
    </source>
</reference>
<gene>
    <name evidence="2" type="ORF">B0H66DRAFT_537554</name>
</gene>
<evidence type="ECO:0000313" key="2">
    <source>
        <dbReference type="EMBL" id="KAK3314307.1"/>
    </source>
</evidence>
<protein>
    <submittedName>
        <fullName evidence="2">Uncharacterized protein</fullName>
    </submittedName>
</protein>
<sequence length="146" mass="16276">MSCARDWKVHIAVVFALVLAASLAWQTTTTTMGSSAAKPYKAPLTPEGTDPKKDLVEPISYLVYLAPGHTLEKLSEAIGRDITPYVRNVVDFDYYVENNQVVFVAERVDDKLLDDIRSDTGVEQVQYNGKWRLDDILQSQDGDGPQ</sequence>
<feature type="chain" id="PRO_5042289603" evidence="1">
    <location>
        <begin position="25"/>
        <end position="146"/>
    </location>
</feature>